<proteinExistence type="predicted"/>
<dbReference type="InterPro" id="IPR001242">
    <property type="entry name" value="Condensation_dom"/>
</dbReference>
<evidence type="ECO:0000259" key="1">
    <source>
        <dbReference type="Pfam" id="PF00668"/>
    </source>
</evidence>
<comment type="caution">
    <text evidence="2">The sequence shown here is derived from an EMBL/GenBank/DDBJ whole genome shotgun (WGS) entry which is preliminary data.</text>
</comment>
<dbReference type="EMBL" id="JAQQEZ010000079">
    <property type="protein sequence ID" value="MFM0008068.1"/>
    <property type="molecule type" value="Genomic_DNA"/>
</dbReference>
<dbReference type="Pfam" id="PF00668">
    <property type="entry name" value="Condensation"/>
    <property type="match status" value="1"/>
</dbReference>
<gene>
    <name evidence="2" type="ORF">PQR57_45015</name>
</gene>
<reference evidence="2 3" key="1">
    <citation type="journal article" date="2024" name="Chem. Sci.">
        <title>Discovery of megapolipeptins by genome mining of a Burkholderiales bacteria collection.</title>
        <authorList>
            <person name="Paulo B.S."/>
            <person name="Recchia M.J.J."/>
            <person name="Lee S."/>
            <person name="Fergusson C.H."/>
            <person name="Romanowski S.B."/>
            <person name="Hernandez A."/>
            <person name="Krull N."/>
            <person name="Liu D.Y."/>
            <person name="Cavanagh H."/>
            <person name="Bos A."/>
            <person name="Gray C.A."/>
            <person name="Murphy B.T."/>
            <person name="Linington R.G."/>
            <person name="Eustaquio A.S."/>
        </authorList>
    </citation>
    <scope>NUCLEOTIDE SEQUENCE [LARGE SCALE GENOMIC DNA]</scope>
    <source>
        <strain evidence="2 3">RL17-350-BIC-A</strain>
    </source>
</reference>
<protein>
    <submittedName>
        <fullName evidence="2">Condensation domain-containing protein</fullName>
    </submittedName>
</protein>
<dbReference type="InterPro" id="IPR023213">
    <property type="entry name" value="CAT-like_dom_sf"/>
</dbReference>
<dbReference type="Proteomes" id="UP001629230">
    <property type="component" value="Unassembled WGS sequence"/>
</dbReference>
<evidence type="ECO:0000313" key="2">
    <source>
        <dbReference type="EMBL" id="MFM0008068.1"/>
    </source>
</evidence>
<feature type="domain" description="Condensation" evidence="1">
    <location>
        <begin position="40"/>
        <end position="154"/>
    </location>
</feature>
<accession>A0ABW9B6B4</accession>
<keyword evidence="3" id="KW-1185">Reference proteome</keyword>
<sequence>MNSLMKPVASGIERPLGAMEKFFYLLNQDHPNHFAITGEVTGPTRIDQWRNGLDLVGHHSPLVWSRIERDSGGVPVFRPSPHGSIPLKVVSYDGSRWTDEVAAQLAQPFDETNPPLLRATLLHSAERSIVVLVAHHSISDGVSLTFLLGDLLRAVSGQDLLRSRESDSVERLVEFRYRRAVTHATEQATEQATAVARQPKVFRYQDGSTPHVESCA</sequence>
<organism evidence="2 3">
    <name type="scientific">Paraburkholderia dipogonis</name>
    <dbReference type="NCBI Taxonomy" id="1211383"/>
    <lineage>
        <taxon>Bacteria</taxon>
        <taxon>Pseudomonadati</taxon>
        <taxon>Pseudomonadota</taxon>
        <taxon>Betaproteobacteria</taxon>
        <taxon>Burkholderiales</taxon>
        <taxon>Burkholderiaceae</taxon>
        <taxon>Paraburkholderia</taxon>
    </lineage>
</organism>
<dbReference type="RefSeq" id="WP_408182941.1">
    <property type="nucleotide sequence ID" value="NZ_JAQQEZ010000079.1"/>
</dbReference>
<evidence type="ECO:0000313" key="3">
    <source>
        <dbReference type="Proteomes" id="UP001629230"/>
    </source>
</evidence>
<dbReference type="SUPFAM" id="SSF52777">
    <property type="entry name" value="CoA-dependent acyltransferases"/>
    <property type="match status" value="1"/>
</dbReference>
<name>A0ABW9B6B4_9BURK</name>
<dbReference type="Gene3D" id="3.30.559.10">
    <property type="entry name" value="Chloramphenicol acetyltransferase-like domain"/>
    <property type="match status" value="1"/>
</dbReference>